<evidence type="ECO:0000313" key="2">
    <source>
        <dbReference type="Proteomes" id="UP000298663"/>
    </source>
</evidence>
<name>A0A4U5LS35_STECR</name>
<proteinExistence type="predicted"/>
<sequence>MLTCSFSVVSAAGFLSSFYYLSCAYSCASVYRGGDHAIVAGLPASLPQLRVFSPHRRRSAFYRPLSHLFYFPPLVDDVLDLWSSLDPSGNEALEA</sequence>
<gene>
    <name evidence="1" type="ORF">L596_030220</name>
</gene>
<dbReference type="AlphaFoldDB" id="A0A4U5LS35"/>
<comment type="caution">
    <text evidence="1">The sequence shown here is derived from an EMBL/GenBank/DDBJ whole genome shotgun (WGS) entry which is preliminary data.</text>
</comment>
<dbReference type="EMBL" id="AZBU02000013">
    <property type="protein sequence ID" value="TKR58823.1"/>
    <property type="molecule type" value="Genomic_DNA"/>
</dbReference>
<evidence type="ECO:0000313" key="1">
    <source>
        <dbReference type="EMBL" id="TKR58823.1"/>
    </source>
</evidence>
<organism evidence="1 2">
    <name type="scientific">Steinernema carpocapsae</name>
    <name type="common">Entomopathogenic nematode</name>
    <dbReference type="NCBI Taxonomy" id="34508"/>
    <lineage>
        <taxon>Eukaryota</taxon>
        <taxon>Metazoa</taxon>
        <taxon>Ecdysozoa</taxon>
        <taxon>Nematoda</taxon>
        <taxon>Chromadorea</taxon>
        <taxon>Rhabditida</taxon>
        <taxon>Tylenchina</taxon>
        <taxon>Panagrolaimomorpha</taxon>
        <taxon>Strongyloidoidea</taxon>
        <taxon>Steinernematidae</taxon>
        <taxon>Steinernema</taxon>
    </lineage>
</organism>
<keyword evidence="2" id="KW-1185">Reference proteome</keyword>
<dbReference type="Proteomes" id="UP000298663">
    <property type="component" value="Unassembled WGS sequence"/>
</dbReference>
<reference evidence="1 2" key="2">
    <citation type="journal article" date="2019" name="G3 (Bethesda)">
        <title>Hybrid Assembly of the Genome of the Entomopathogenic Nematode Steinernema carpocapsae Identifies the X-Chromosome.</title>
        <authorList>
            <person name="Serra L."/>
            <person name="Macchietto M."/>
            <person name="Macias-Munoz A."/>
            <person name="McGill C.J."/>
            <person name="Rodriguez I.M."/>
            <person name="Rodriguez B."/>
            <person name="Murad R."/>
            <person name="Mortazavi A."/>
        </authorList>
    </citation>
    <scope>NUCLEOTIDE SEQUENCE [LARGE SCALE GENOMIC DNA]</scope>
    <source>
        <strain evidence="1 2">ALL</strain>
    </source>
</reference>
<protein>
    <submittedName>
        <fullName evidence="1">Uncharacterized protein</fullName>
    </submittedName>
</protein>
<reference evidence="1 2" key="1">
    <citation type="journal article" date="2015" name="Genome Biol.">
        <title>Comparative genomics of Steinernema reveals deeply conserved gene regulatory networks.</title>
        <authorList>
            <person name="Dillman A.R."/>
            <person name="Macchietto M."/>
            <person name="Porter C.F."/>
            <person name="Rogers A."/>
            <person name="Williams B."/>
            <person name="Antoshechkin I."/>
            <person name="Lee M.M."/>
            <person name="Goodwin Z."/>
            <person name="Lu X."/>
            <person name="Lewis E.E."/>
            <person name="Goodrich-Blair H."/>
            <person name="Stock S.P."/>
            <person name="Adams B.J."/>
            <person name="Sternberg P.W."/>
            <person name="Mortazavi A."/>
        </authorList>
    </citation>
    <scope>NUCLEOTIDE SEQUENCE [LARGE SCALE GENOMIC DNA]</scope>
    <source>
        <strain evidence="1 2">ALL</strain>
    </source>
</reference>
<accession>A0A4U5LS35</accession>